<feature type="domain" description="Enoyl reductase (ER)" evidence="2">
    <location>
        <begin position="12"/>
        <end position="324"/>
    </location>
</feature>
<dbReference type="InterPro" id="IPR013154">
    <property type="entry name" value="ADH-like_N"/>
</dbReference>
<feature type="transmembrane region" description="Helical" evidence="1">
    <location>
        <begin position="122"/>
        <end position="140"/>
    </location>
</feature>
<dbReference type="SUPFAM" id="SSF50129">
    <property type="entry name" value="GroES-like"/>
    <property type="match status" value="1"/>
</dbReference>
<evidence type="ECO:0000313" key="3">
    <source>
        <dbReference type="EMBL" id="BCU56439.1"/>
    </source>
</evidence>
<dbReference type="PANTHER" id="PTHR43677">
    <property type="entry name" value="SHORT-CHAIN DEHYDROGENASE/REDUCTASE"/>
    <property type="match status" value="1"/>
</dbReference>
<sequence length="326" mass="34194">MFKAIQIDKAEGHYSASLVELDEQALPEGDVTVAVEYSSINYKDALAITGRGPIVRQFPMVPGIDFAGTVTASDSADYAVGDRVLLTGWGVGERHWGGLAGKARVKSEWLTKMPAGADAKQVMAIGTAGFTAMLCVQAVLDHGVKPEDGPVLVTGAGGGVGSCAVIILAAMGYQVVASTGRPQEAGWMREQLGASDIINRDELSAPGKPLQKERWVAAIDTVGSHTLSNVCASVRYDGIVAACGMAQGMDLPATVAPFILRGVTLRGIDSVMVSSAKRPAIWEKACQYLTPAALDKLSAVYPLSEAIEVAEKLLNGQIRGRAVIEI</sequence>
<dbReference type="InterPro" id="IPR036291">
    <property type="entry name" value="NAD(P)-bd_dom_sf"/>
</dbReference>
<dbReference type="NCBIfam" id="TIGR02823">
    <property type="entry name" value="oxido_YhdH"/>
    <property type="match status" value="1"/>
</dbReference>
<dbReference type="InterPro" id="IPR013149">
    <property type="entry name" value="ADH-like_C"/>
</dbReference>
<dbReference type="SUPFAM" id="SSF51735">
    <property type="entry name" value="NAD(P)-binding Rossmann-fold domains"/>
    <property type="match status" value="1"/>
</dbReference>
<proteinExistence type="predicted"/>
<dbReference type="Pfam" id="PF00107">
    <property type="entry name" value="ADH_zinc_N"/>
    <property type="match status" value="1"/>
</dbReference>
<dbReference type="Pfam" id="PF08240">
    <property type="entry name" value="ADH_N"/>
    <property type="match status" value="1"/>
</dbReference>
<keyword evidence="1" id="KW-0812">Transmembrane</keyword>
<dbReference type="AlphaFoldDB" id="A0AA86JC69"/>
<dbReference type="Proteomes" id="UP000682928">
    <property type="component" value="Chromosome"/>
</dbReference>
<reference evidence="3" key="1">
    <citation type="submission" date="2021-04" db="EMBL/GenBank/DDBJ databases">
        <title>Difference and commonality of drug resistance evolution in various bacteria. and drug sensitivity profiles.</title>
        <authorList>
            <person name="Maeda T."/>
            <person name="Shibai A."/>
            <person name="Kawada K."/>
            <person name="Kotani H."/>
            <person name="Tarusawa Y."/>
            <person name="Tanabe K."/>
            <person name="Furusawa C."/>
        </authorList>
    </citation>
    <scope>NUCLEOTIDE SEQUENCE</scope>
    <source>
        <strain evidence="3">JCM 8580</strain>
    </source>
</reference>
<evidence type="ECO:0000259" key="2">
    <source>
        <dbReference type="SMART" id="SM00829"/>
    </source>
</evidence>
<dbReference type="GO" id="GO:0043957">
    <property type="term" value="F:acryloyl-CoA reductase (NADPH) activity"/>
    <property type="evidence" value="ECO:0007669"/>
    <property type="project" value="TreeGrafter"/>
</dbReference>
<feature type="transmembrane region" description="Helical" evidence="1">
    <location>
        <begin position="152"/>
        <end position="173"/>
    </location>
</feature>
<dbReference type="CDD" id="cd08288">
    <property type="entry name" value="MDR_yhdh"/>
    <property type="match status" value="1"/>
</dbReference>
<dbReference type="SMART" id="SM00829">
    <property type="entry name" value="PKS_ER"/>
    <property type="match status" value="1"/>
</dbReference>
<protein>
    <submittedName>
        <fullName evidence="3">Alcohol dehydrogenase</fullName>
    </submittedName>
</protein>
<dbReference type="InterPro" id="IPR011032">
    <property type="entry name" value="GroES-like_sf"/>
</dbReference>
<dbReference type="EMBL" id="AP024590">
    <property type="protein sequence ID" value="BCU56439.1"/>
    <property type="molecule type" value="Genomic_DNA"/>
</dbReference>
<gene>
    <name evidence="3" type="ORF">ENKO_30330</name>
</gene>
<dbReference type="PANTHER" id="PTHR43677:SF1">
    <property type="entry name" value="ACRYLYL-COA REDUCTASE ACUI-RELATED"/>
    <property type="match status" value="1"/>
</dbReference>
<keyword evidence="1" id="KW-1133">Transmembrane helix</keyword>
<accession>A0AA86JC69</accession>
<dbReference type="InterPro" id="IPR051397">
    <property type="entry name" value="Zn-ADH-like_protein"/>
</dbReference>
<dbReference type="InterPro" id="IPR014188">
    <property type="entry name" value="Acrylyl-CoA_reductase_AcuI"/>
</dbReference>
<name>A0AA86JC69_9ENTR</name>
<dbReference type="RefSeq" id="WP_088219973.1">
    <property type="nucleotide sequence ID" value="NZ_AP024590.1"/>
</dbReference>
<evidence type="ECO:0000313" key="4">
    <source>
        <dbReference type="Proteomes" id="UP000682928"/>
    </source>
</evidence>
<evidence type="ECO:0000256" key="1">
    <source>
        <dbReference type="SAM" id="Phobius"/>
    </source>
</evidence>
<dbReference type="InterPro" id="IPR020843">
    <property type="entry name" value="ER"/>
</dbReference>
<organism evidence="3 4">
    <name type="scientific">Enterobacter kobei</name>
    <dbReference type="NCBI Taxonomy" id="208224"/>
    <lineage>
        <taxon>Bacteria</taxon>
        <taxon>Pseudomonadati</taxon>
        <taxon>Pseudomonadota</taxon>
        <taxon>Gammaproteobacteria</taxon>
        <taxon>Enterobacterales</taxon>
        <taxon>Enterobacteriaceae</taxon>
        <taxon>Enterobacter</taxon>
        <taxon>Enterobacter cloacae complex</taxon>
    </lineage>
</organism>
<dbReference type="Gene3D" id="3.40.50.720">
    <property type="entry name" value="NAD(P)-binding Rossmann-like Domain"/>
    <property type="match status" value="1"/>
</dbReference>
<dbReference type="Gene3D" id="3.90.180.10">
    <property type="entry name" value="Medium-chain alcohol dehydrogenases, catalytic domain"/>
    <property type="match status" value="1"/>
</dbReference>
<keyword evidence="1" id="KW-0472">Membrane</keyword>